<sequence length="1256" mass="140301">MERSAQISEASDSRLMNNSRPKLVDESDSEPLLTCRRRSRANSLGRERKFQLTKKNNLSMENIHDHKREMSPLSYEKNVRRMIGAGSPAQPGPQERTPKPVKQIRFDLGDGLIRDMNTTFTPSPKEFKRMNNQRKTLRSARCMSTIVTEKERAILQRKQEDRSASPRIPNGIVQSMCRLYADNFGSSSSLKKSSPNGTINRSHSFNSPGSPRVSSGQYSPHSDNLEIDINESPSPSETSSHSPTQDPGIMGERKGSFRLFRSRSWSFKKKSNSSPSSSSSPNEVKRCSPSYSTKSQDSGFSDSGESHSQPQGGPRSSTSSSLPEEENSPVAHVKSSIGNIASLQEGLRMKREIFEESEKERNPHSHLLSHSASNLFVQHVNEEEEGNKASKQFYLREITKFHQQQRSQEFHLESSQLSETLDDASPMFSTPVRASFRRRPRSMIEEARTPSKIDSRIRLREVKAKHQVIHNGPSSASRRWSNLEMAALQGQMGQMGQMGHVGPGKATQELSMISEPRICDRSEIPEGIEPSLIAVYSQYMNYEPTLTDMSLQKSYSRAQNDRDISQMNLLPGAAVDGTTTQLMMESFNNQQLQDTSALPRRILAPVEQSTLLSTTDQVGHGAIIELETSGSSGSSNRSLHQQQLQYLKDIQQITQHHYSASVDSRSQSSSEASSFLNSSPVDEWWRDLHIWCEPECMTYLQSKPILHQEANSQQPGSSTNQVQILDTNQMIEIIRKLQRGARAVHVTFNALSNHFCAMNLIQISKTLSTLMTQVQEFIFEYNLKRSLTHLNGLPSDKMDGNSSNVGWDFPGLKNRRNLIANQELSKESQKFNEILLLQQRTVLQIVDRLKLCAHRCQYTPQQPLAEIKRILAALDKGFNNLVDMMLSREMQLLIRELDTPSSEIGLRSALNTVILLGNEGSNHLCSLLAREGGVRCLLRHCHLIYSPLPSMTNLNSSQSSPITVPADEIRILALRGLSSICCVAECIREFEQRGGLNVLHELLCTRQSSTEDRIESAGVLAQITSPWISDNHKINNLDSFTLDMVASLSDLARINGGEETFLLVTAALANLTFMSPMTSAAMKRCSTVKILVKAVEASPFTTLFAKDQVVTVLANMAANSNCRHDICSVRGVEFLLSMLDTKVNGQLNQAEQAAAERVQKKAAIALSRLCNSPEVCMEVIQFGGIDRLVELCKDTSERNYSDAVLVACLAVLRRLKANLNNPEMKAVFDDLNASDLIQPKLVDSFLEYSVKQESYV</sequence>
<dbReference type="GO" id="GO:0009786">
    <property type="term" value="P:regulation of asymmetric cell division"/>
    <property type="evidence" value="ECO:0007669"/>
    <property type="project" value="TreeGrafter"/>
</dbReference>
<proteinExistence type="predicted"/>
<dbReference type="STRING" id="6832.A0A553P888"/>
<dbReference type="Gene3D" id="6.20.200.10">
    <property type="entry name" value="Inscuteable LGN-binding domain"/>
    <property type="match status" value="1"/>
</dbReference>
<accession>A0A553P888</accession>
<feature type="compositionally biased region" description="Polar residues" evidence="1">
    <location>
        <begin position="195"/>
        <end position="222"/>
    </location>
</feature>
<dbReference type="InterPro" id="IPR016024">
    <property type="entry name" value="ARM-type_fold"/>
</dbReference>
<dbReference type="InterPro" id="IPR045789">
    <property type="entry name" value="Insc_C"/>
</dbReference>
<feature type="compositionally biased region" description="Low complexity" evidence="1">
    <location>
        <begin position="231"/>
        <end position="244"/>
    </location>
</feature>
<keyword evidence="4" id="KW-1185">Reference proteome</keyword>
<evidence type="ECO:0000313" key="4">
    <source>
        <dbReference type="Proteomes" id="UP000318571"/>
    </source>
</evidence>
<feature type="compositionally biased region" description="Polar residues" evidence="1">
    <location>
        <begin position="1"/>
        <end position="20"/>
    </location>
</feature>
<feature type="region of interest" description="Disordered" evidence="1">
    <location>
        <begin position="186"/>
        <end position="252"/>
    </location>
</feature>
<dbReference type="OrthoDB" id="5796379at2759"/>
<dbReference type="GO" id="GO:0000132">
    <property type="term" value="P:establishment of mitotic spindle orientation"/>
    <property type="evidence" value="ECO:0007669"/>
    <property type="project" value="TreeGrafter"/>
</dbReference>
<dbReference type="SUPFAM" id="SSF48371">
    <property type="entry name" value="ARM repeat"/>
    <property type="match status" value="1"/>
</dbReference>
<evidence type="ECO:0000259" key="2">
    <source>
        <dbReference type="Pfam" id="PF19427"/>
    </source>
</evidence>
<dbReference type="Pfam" id="PF19427">
    <property type="entry name" value="Insc_C"/>
    <property type="match status" value="1"/>
</dbReference>
<dbReference type="GO" id="GO:0045179">
    <property type="term" value="C:apical cortex"/>
    <property type="evidence" value="ECO:0007669"/>
    <property type="project" value="TreeGrafter"/>
</dbReference>
<dbReference type="AlphaFoldDB" id="A0A553P888"/>
<dbReference type="GO" id="GO:0045176">
    <property type="term" value="P:apical protein localization"/>
    <property type="evidence" value="ECO:0007669"/>
    <property type="project" value="TreeGrafter"/>
</dbReference>
<feature type="compositionally biased region" description="Polar residues" evidence="1">
    <location>
        <begin position="289"/>
        <end position="322"/>
    </location>
</feature>
<evidence type="ECO:0000256" key="1">
    <source>
        <dbReference type="SAM" id="MobiDB-lite"/>
    </source>
</evidence>
<dbReference type="PANTHER" id="PTHR21386:SF0">
    <property type="entry name" value="PROTEIN INSCUTEABLE HOMOLOG"/>
    <property type="match status" value="1"/>
</dbReference>
<dbReference type="InterPro" id="IPR011989">
    <property type="entry name" value="ARM-like"/>
</dbReference>
<dbReference type="GO" id="GO:0008356">
    <property type="term" value="P:asymmetric cell division"/>
    <property type="evidence" value="ECO:0007669"/>
    <property type="project" value="InterPro"/>
</dbReference>
<dbReference type="CDD" id="cd21966">
    <property type="entry name" value="INSC_LBD"/>
    <property type="match status" value="1"/>
</dbReference>
<dbReference type="SMART" id="SM00185">
    <property type="entry name" value="ARM"/>
    <property type="match status" value="2"/>
</dbReference>
<dbReference type="Gene3D" id="1.25.10.10">
    <property type="entry name" value="Leucine-rich Repeat Variant"/>
    <property type="match status" value="1"/>
</dbReference>
<dbReference type="InterPro" id="IPR038205">
    <property type="entry name" value="INSC_LBD_sf"/>
</dbReference>
<feature type="domain" description="Protein inscuteable homologue C-terminal" evidence="2">
    <location>
        <begin position="822"/>
        <end position="1256"/>
    </location>
</feature>
<comment type="caution">
    <text evidence="3">The sequence shown here is derived from an EMBL/GenBank/DDBJ whole genome shotgun (WGS) entry which is preliminary data.</text>
</comment>
<organism evidence="3 4">
    <name type="scientific">Tigriopus californicus</name>
    <name type="common">Marine copepod</name>
    <dbReference type="NCBI Taxonomy" id="6832"/>
    <lineage>
        <taxon>Eukaryota</taxon>
        <taxon>Metazoa</taxon>
        <taxon>Ecdysozoa</taxon>
        <taxon>Arthropoda</taxon>
        <taxon>Crustacea</taxon>
        <taxon>Multicrustacea</taxon>
        <taxon>Hexanauplia</taxon>
        <taxon>Copepoda</taxon>
        <taxon>Harpacticoida</taxon>
        <taxon>Harpacticidae</taxon>
        <taxon>Tigriopus</taxon>
    </lineage>
</organism>
<reference evidence="3 4" key="1">
    <citation type="journal article" date="2018" name="Nat. Ecol. Evol.">
        <title>Genomic signatures of mitonuclear coevolution across populations of Tigriopus californicus.</title>
        <authorList>
            <person name="Barreto F.S."/>
            <person name="Watson E.T."/>
            <person name="Lima T.G."/>
            <person name="Willett C.S."/>
            <person name="Edmands S."/>
            <person name="Li W."/>
            <person name="Burton R.S."/>
        </authorList>
    </citation>
    <scope>NUCLEOTIDE SEQUENCE [LARGE SCALE GENOMIC DNA]</scope>
    <source>
        <strain evidence="3 4">San Diego</strain>
    </source>
</reference>
<dbReference type="Proteomes" id="UP000318571">
    <property type="component" value="Chromosome 3"/>
</dbReference>
<dbReference type="InterPro" id="IPR000225">
    <property type="entry name" value="Armadillo"/>
</dbReference>
<dbReference type="PANTHER" id="PTHR21386">
    <property type="entry name" value="INSCUTEABLE"/>
    <property type="match status" value="1"/>
</dbReference>
<evidence type="ECO:0000313" key="3">
    <source>
        <dbReference type="EMBL" id="TRY73888.1"/>
    </source>
</evidence>
<name>A0A553P888_TIGCA</name>
<dbReference type="InterPro" id="IPR039921">
    <property type="entry name" value="Inscuteable"/>
</dbReference>
<protein>
    <recommendedName>
        <fullName evidence="2">Protein inscuteable homologue C-terminal domain-containing protein</fullName>
    </recommendedName>
</protein>
<feature type="region of interest" description="Disordered" evidence="1">
    <location>
        <begin position="268"/>
        <end position="337"/>
    </location>
</feature>
<feature type="region of interest" description="Disordered" evidence="1">
    <location>
        <begin position="1"/>
        <end position="49"/>
    </location>
</feature>
<gene>
    <name evidence="3" type="ORF">TCAL_02253</name>
</gene>
<dbReference type="EMBL" id="VCGU01000007">
    <property type="protein sequence ID" value="TRY73888.1"/>
    <property type="molecule type" value="Genomic_DNA"/>
</dbReference>
<dbReference type="GO" id="GO:0008093">
    <property type="term" value="F:cytoskeletal anchor activity"/>
    <property type="evidence" value="ECO:0007669"/>
    <property type="project" value="TreeGrafter"/>
</dbReference>